<name>A0ABQ8GCK8_9PEZI</name>
<proteinExistence type="predicted"/>
<accession>A0ABQ8GCK8</accession>
<feature type="compositionally biased region" description="Polar residues" evidence="1">
    <location>
        <begin position="1"/>
        <end position="12"/>
    </location>
</feature>
<evidence type="ECO:0000313" key="3">
    <source>
        <dbReference type="Proteomes" id="UP000774617"/>
    </source>
</evidence>
<comment type="caution">
    <text evidence="2">The sequence shown here is derived from an EMBL/GenBank/DDBJ whole genome shotgun (WGS) entry which is preliminary data.</text>
</comment>
<feature type="compositionally biased region" description="Polar residues" evidence="1">
    <location>
        <begin position="169"/>
        <end position="198"/>
    </location>
</feature>
<protein>
    <submittedName>
        <fullName evidence="2">Uncharacterized protein</fullName>
    </submittedName>
</protein>
<keyword evidence="3" id="KW-1185">Reference proteome</keyword>
<feature type="compositionally biased region" description="Pro residues" evidence="1">
    <location>
        <begin position="146"/>
        <end position="155"/>
    </location>
</feature>
<feature type="region of interest" description="Disordered" evidence="1">
    <location>
        <begin position="88"/>
        <end position="212"/>
    </location>
</feature>
<sequence>MLYYLSSTNTRKNIPKTPWKHHSLHQSLPKAPWPQRSSQEYHPQATRHQSHQPHNHEAPPKENANPVRPEGKENLTKRVISYDLSDGAVKSEKGSPSRHHQQPTAGQAIGHEQREDKIRAEGQPDSLAFPPSSCPRRTHARTTSPPSHPTQPLLPPARLWRRRRWCSHLSANSPTHSTQKTRAVRLSQHSLPRFQTNQPQPPPPSVRREEAR</sequence>
<feature type="region of interest" description="Disordered" evidence="1">
    <location>
        <begin position="1"/>
        <end position="70"/>
    </location>
</feature>
<dbReference type="EMBL" id="JAGTJR010000011">
    <property type="protein sequence ID" value="KAH7052066.1"/>
    <property type="molecule type" value="Genomic_DNA"/>
</dbReference>
<organism evidence="2 3">
    <name type="scientific">Macrophomina phaseolina</name>
    <dbReference type="NCBI Taxonomy" id="35725"/>
    <lineage>
        <taxon>Eukaryota</taxon>
        <taxon>Fungi</taxon>
        <taxon>Dikarya</taxon>
        <taxon>Ascomycota</taxon>
        <taxon>Pezizomycotina</taxon>
        <taxon>Dothideomycetes</taxon>
        <taxon>Dothideomycetes incertae sedis</taxon>
        <taxon>Botryosphaeriales</taxon>
        <taxon>Botryosphaeriaceae</taxon>
        <taxon>Macrophomina</taxon>
    </lineage>
</organism>
<gene>
    <name evidence="2" type="ORF">B0J12DRAFT_62297</name>
</gene>
<feature type="compositionally biased region" description="Basic and acidic residues" evidence="1">
    <location>
        <begin position="111"/>
        <end position="122"/>
    </location>
</feature>
<reference evidence="2 3" key="1">
    <citation type="journal article" date="2021" name="Nat. Commun.">
        <title>Genetic determinants of endophytism in the Arabidopsis root mycobiome.</title>
        <authorList>
            <person name="Mesny F."/>
            <person name="Miyauchi S."/>
            <person name="Thiergart T."/>
            <person name="Pickel B."/>
            <person name="Atanasova L."/>
            <person name="Karlsson M."/>
            <person name="Huettel B."/>
            <person name="Barry K.W."/>
            <person name="Haridas S."/>
            <person name="Chen C."/>
            <person name="Bauer D."/>
            <person name="Andreopoulos W."/>
            <person name="Pangilinan J."/>
            <person name="LaButti K."/>
            <person name="Riley R."/>
            <person name="Lipzen A."/>
            <person name="Clum A."/>
            <person name="Drula E."/>
            <person name="Henrissat B."/>
            <person name="Kohler A."/>
            <person name="Grigoriev I.V."/>
            <person name="Martin F.M."/>
            <person name="Hacquard S."/>
        </authorList>
    </citation>
    <scope>NUCLEOTIDE SEQUENCE [LARGE SCALE GENOMIC DNA]</scope>
    <source>
        <strain evidence="2 3">MPI-SDFR-AT-0080</strain>
    </source>
</reference>
<evidence type="ECO:0000256" key="1">
    <source>
        <dbReference type="SAM" id="MobiDB-lite"/>
    </source>
</evidence>
<evidence type="ECO:0000313" key="2">
    <source>
        <dbReference type="EMBL" id="KAH7052066.1"/>
    </source>
</evidence>
<dbReference type="Proteomes" id="UP000774617">
    <property type="component" value="Unassembled WGS sequence"/>
</dbReference>